<sequence length="104" mass="11487">MSGTIAVAPDKRWSAAGWLFEWAVEALAEDLDDDAAVASLREIVDDNLGWLGLDDLSPAARAEVLRRIRTELVDRADRELPPTLPHRAEAVDLLRDLSRLAENA</sequence>
<protein>
    <submittedName>
        <fullName evidence="1">Uncharacterized protein</fullName>
    </submittedName>
</protein>
<evidence type="ECO:0000313" key="2">
    <source>
        <dbReference type="Proteomes" id="UP001596392"/>
    </source>
</evidence>
<dbReference type="RefSeq" id="WP_360527362.1">
    <property type="nucleotide sequence ID" value="NZ_JBHTAC010000003.1"/>
</dbReference>
<gene>
    <name evidence="1" type="ORF">ACFQO7_04215</name>
</gene>
<dbReference type="Proteomes" id="UP001596392">
    <property type="component" value="Unassembled WGS sequence"/>
</dbReference>
<reference evidence="2" key="1">
    <citation type="journal article" date="2019" name="Int. J. Syst. Evol. Microbiol.">
        <title>The Global Catalogue of Microorganisms (GCM) 10K type strain sequencing project: providing services to taxonomists for standard genome sequencing and annotation.</title>
        <authorList>
            <consortium name="The Broad Institute Genomics Platform"/>
            <consortium name="The Broad Institute Genome Sequencing Center for Infectious Disease"/>
            <person name="Wu L."/>
            <person name="Ma J."/>
        </authorList>
    </citation>
    <scope>NUCLEOTIDE SEQUENCE [LARGE SCALE GENOMIC DNA]</scope>
    <source>
        <strain evidence="2">CGMCC 1.9106</strain>
    </source>
</reference>
<keyword evidence="2" id="KW-1185">Reference proteome</keyword>
<dbReference type="EMBL" id="JBHTAC010000003">
    <property type="protein sequence ID" value="MFC7241681.1"/>
    <property type="molecule type" value="Genomic_DNA"/>
</dbReference>
<accession>A0ABW2GNW8</accession>
<organism evidence="1 2">
    <name type="scientific">Catellatospora aurea</name>
    <dbReference type="NCBI Taxonomy" id="1337874"/>
    <lineage>
        <taxon>Bacteria</taxon>
        <taxon>Bacillati</taxon>
        <taxon>Actinomycetota</taxon>
        <taxon>Actinomycetes</taxon>
        <taxon>Micromonosporales</taxon>
        <taxon>Micromonosporaceae</taxon>
        <taxon>Catellatospora</taxon>
    </lineage>
</organism>
<proteinExistence type="predicted"/>
<evidence type="ECO:0000313" key="1">
    <source>
        <dbReference type="EMBL" id="MFC7241681.1"/>
    </source>
</evidence>
<comment type="caution">
    <text evidence="1">The sequence shown here is derived from an EMBL/GenBank/DDBJ whole genome shotgun (WGS) entry which is preliminary data.</text>
</comment>
<name>A0ABW2GNW8_9ACTN</name>